<keyword evidence="3" id="KW-1015">Disulfide bond</keyword>
<dbReference type="InterPro" id="IPR017937">
    <property type="entry name" value="Thioredoxin_CS"/>
</dbReference>
<dbReference type="EMBL" id="JAVAMQ010000022">
    <property type="protein sequence ID" value="MDP5308758.1"/>
    <property type="molecule type" value="Genomic_DNA"/>
</dbReference>
<sequence>MTGTRLVCLGCAQTNRIPPERLDAGPKCGVCGAALMPDRPVDVDMAMLEKAARVDQVPLLVDFWAPWCGPCRTMAPEFARAASQLAGQARLAKIDTQRHPQAATRWNIRGIPAVLLFRNGREVARLAGARPAADLVTLAQSVTAAG</sequence>
<reference evidence="6 7" key="1">
    <citation type="submission" date="2023-08" db="EMBL/GenBank/DDBJ databases">
        <authorList>
            <person name="Park J.-S."/>
        </authorList>
    </citation>
    <scope>NUCLEOTIDE SEQUENCE [LARGE SCALE GENOMIC DNA]</scope>
    <source>
        <strain evidence="6 7">2205BS29-5</strain>
    </source>
</reference>
<dbReference type="InterPro" id="IPR013766">
    <property type="entry name" value="Thioredoxin_domain"/>
</dbReference>
<dbReference type="SUPFAM" id="SSF52833">
    <property type="entry name" value="Thioredoxin-like"/>
    <property type="match status" value="1"/>
</dbReference>
<protein>
    <submittedName>
        <fullName evidence="6">Thioredoxin TrxC</fullName>
    </submittedName>
</protein>
<accession>A0ABT9JG22</accession>
<evidence type="ECO:0000313" key="7">
    <source>
        <dbReference type="Proteomes" id="UP001224997"/>
    </source>
</evidence>
<name>A0ABT9JG22_9RHOB</name>
<evidence type="ECO:0000259" key="5">
    <source>
        <dbReference type="PROSITE" id="PS51352"/>
    </source>
</evidence>
<dbReference type="PANTHER" id="PTHR45663:SF11">
    <property type="entry name" value="GEO12009P1"/>
    <property type="match status" value="1"/>
</dbReference>
<dbReference type="PROSITE" id="PS00194">
    <property type="entry name" value="THIOREDOXIN_1"/>
    <property type="match status" value="1"/>
</dbReference>
<dbReference type="PROSITE" id="PS51352">
    <property type="entry name" value="THIOREDOXIN_2"/>
    <property type="match status" value="1"/>
</dbReference>
<dbReference type="InterPro" id="IPR036249">
    <property type="entry name" value="Thioredoxin-like_sf"/>
</dbReference>
<evidence type="ECO:0000256" key="1">
    <source>
        <dbReference type="ARBA" id="ARBA00022448"/>
    </source>
</evidence>
<dbReference type="Gene3D" id="2.30.30.380">
    <property type="entry name" value="Zn-finger domain of Sec23/24"/>
    <property type="match status" value="1"/>
</dbReference>
<feature type="domain" description="Thioredoxin" evidence="5">
    <location>
        <begin position="34"/>
        <end position="144"/>
    </location>
</feature>
<evidence type="ECO:0000256" key="4">
    <source>
        <dbReference type="ARBA" id="ARBA00023284"/>
    </source>
</evidence>
<dbReference type="PANTHER" id="PTHR45663">
    <property type="entry name" value="GEO12009P1"/>
    <property type="match status" value="1"/>
</dbReference>
<dbReference type="PRINTS" id="PR00421">
    <property type="entry name" value="THIOREDOXIN"/>
</dbReference>
<dbReference type="NCBIfam" id="NF008229">
    <property type="entry name" value="PRK10996.1"/>
    <property type="match status" value="1"/>
</dbReference>
<keyword evidence="1" id="KW-0813">Transport</keyword>
<dbReference type="RefSeq" id="WP_305964596.1">
    <property type="nucleotide sequence ID" value="NZ_JAVAMQ010000022.1"/>
</dbReference>
<evidence type="ECO:0000256" key="3">
    <source>
        <dbReference type="ARBA" id="ARBA00023157"/>
    </source>
</evidence>
<evidence type="ECO:0000313" key="6">
    <source>
        <dbReference type="EMBL" id="MDP5308758.1"/>
    </source>
</evidence>
<gene>
    <name evidence="6" type="primary">trxC</name>
    <name evidence="6" type="ORF">Q5Y72_16880</name>
</gene>
<organism evidence="6 7">
    <name type="scientific">Paracoccus spongiarum</name>
    <dbReference type="NCBI Taxonomy" id="3064387"/>
    <lineage>
        <taxon>Bacteria</taxon>
        <taxon>Pseudomonadati</taxon>
        <taxon>Pseudomonadota</taxon>
        <taxon>Alphaproteobacteria</taxon>
        <taxon>Rhodobacterales</taxon>
        <taxon>Paracoccaceae</taxon>
        <taxon>Paracoccus</taxon>
    </lineage>
</organism>
<keyword evidence="2" id="KW-0249">Electron transport</keyword>
<dbReference type="Proteomes" id="UP001224997">
    <property type="component" value="Unassembled WGS sequence"/>
</dbReference>
<dbReference type="InterPro" id="IPR049299">
    <property type="entry name" value="Thio2_N"/>
</dbReference>
<keyword evidence="7" id="KW-1185">Reference proteome</keyword>
<keyword evidence="4" id="KW-0676">Redox-active center</keyword>
<evidence type="ECO:0000256" key="2">
    <source>
        <dbReference type="ARBA" id="ARBA00022982"/>
    </source>
</evidence>
<dbReference type="Gene3D" id="3.40.30.10">
    <property type="entry name" value="Glutaredoxin"/>
    <property type="match status" value="1"/>
</dbReference>
<dbReference type="Pfam" id="PF00085">
    <property type="entry name" value="Thioredoxin"/>
    <property type="match status" value="1"/>
</dbReference>
<proteinExistence type="predicted"/>
<comment type="caution">
    <text evidence="6">The sequence shown here is derived from an EMBL/GenBank/DDBJ whole genome shotgun (WGS) entry which is preliminary data.</text>
</comment>
<dbReference type="CDD" id="cd02947">
    <property type="entry name" value="TRX_family"/>
    <property type="match status" value="1"/>
</dbReference>
<dbReference type="Pfam" id="PF21352">
    <property type="entry name" value="Zn_ribbon_Thio2"/>
    <property type="match status" value="1"/>
</dbReference>